<proteinExistence type="predicted"/>
<dbReference type="Proteomes" id="UP000059680">
    <property type="component" value="Chromosome 2"/>
</dbReference>
<gene>
    <name evidence="2" type="ordered locus">Os02g0230750</name>
    <name evidence="2" type="ORF">OSNPB_020230750</name>
</gene>
<evidence type="ECO:0000256" key="1">
    <source>
        <dbReference type="SAM" id="MobiDB-lite"/>
    </source>
</evidence>
<name>A0A0P0VGR4_ORYSJ</name>
<dbReference type="InParanoid" id="A0A0P0VGR4"/>
<dbReference type="EMBL" id="AP014958">
    <property type="protein sequence ID" value="BAS77776.1"/>
    <property type="molecule type" value="Genomic_DNA"/>
</dbReference>
<evidence type="ECO:0000313" key="3">
    <source>
        <dbReference type="Proteomes" id="UP000059680"/>
    </source>
</evidence>
<dbReference type="AlphaFoldDB" id="A0A0P0VGR4"/>
<protein>
    <submittedName>
        <fullName evidence="2">Os02g0230750 protein</fullName>
    </submittedName>
</protein>
<evidence type="ECO:0000313" key="2">
    <source>
        <dbReference type="EMBL" id="BAS77776.1"/>
    </source>
</evidence>
<sequence length="136" mass="15695">MSFTVTPRFLTSHTTTIFQRTSIIIGFRVNSLEDEQLDTGHGEIPGNEWDSEDDQWYNKSPQKYFDEDSQSEELRGTTMTTTKASIKRSQSPWLRRQLIGEVYAGHTDDTPSRRRCDLRRSRCRRGHSAAEVLEGP</sequence>
<dbReference type="PaxDb" id="39947-A0A0P0VGR4"/>
<reference evidence="2 3" key="3">
    <citation type="journal article" date="2013" name="Rice">
        <title>Improvement of the Oryza sativa Nipponbare reference genome using next generation sequence and optical map data.</title>
        <authorList>
            <person name="Kawahara Y."/>
            <person name="de la Bastide M."/>
            <person name="Hamilton J.P."/>
            <person name="Kanamori H."/>
            <person name="McCombie W.R."/>
            <person name="Ouyang S."/>
            <person name="Schwartz D.C."/>
            <person name="Tanaka T."/>
            <person name="Wu J."/>
            <person name="Zhou S."/>
            <person name="Childs K.L."/>
            <person name="Davidson R.M."/>
            <person name="Lin H."/>
            <person name="Quesada-Ocampo L."/>
            <person name="Vaillancourt B."/>
            <person name="Sakai H."/>
            <person name="Lee S.S."/>
            <person name="Kim J."/>
            <person name="Numa H."/>
            <person name="Itoh T."/>
            <person name="Buell C.R."/>
            <person name="Matsumoto T."/>
        </authorList>
    </citation>
    <scope>NUCLEOTIDE SEQUENCE [LARGE SCALE GENOMIC DNA]</scope>
    <source>
        <strain evidence="3">cv. Nipponbare</strain>
    </source>
</reference>
<accession>A0A0P0VGR4</accession>
<reference evidence="2 3" key="2">
    <citation type="journal article" date="2013" name="Plant Cell Physiol.">
        <title>Rice Annotation Project Database (RAP-DB): an integrative and interactive database for rice genomics.</title>
        <authorList>
            <person name="Sakai H."/>
            <person name="Lee S.S."/>
            <person name="Tanaka T."/>
            <person name="Numa H."/>
            <person name="Kim J."/>
            <person name="Kawahara Y."/>
            <person name="Wakimoto H."/>
            <person name="Yang C.C."/>
            <person name="Iwamoto M."/>
            <person name="Abe T."/>
            <person name="Yamada Y."/>
            <person name="Muto A."/>
            <person name="Inokuchi H."/>
            <person name="Ikemura T."/>
            <person name="Matsumoto T."/>
            <person name="Sasaki T."/>
            <person name="Itoh T."/>
        </authorList>
    </citation>
    <scope>NUCLEOTIDE SEQUENCE [LARGE SCALE GENOMIC DNA]</scope>
    <source>
        <strain evidence="3">cv. Nipponbare</strain>
    </source>
</reference>
<feature type="region of interest" description="Disordered" evidence="1">
    <location>
        <begin position="64"/>
        <end position="87"/>
    </location>
</feature>
<feature type="compositionally biased region" description="Polar residues" evidence="1">
    <location>
        <begin position="77"/>
        <end position="87"/>
    </location>
</feature>
<keyword evidence="3" id="KW-1185">Reference proteome</keyword>
<reference evidence="3" key="1">
    <citation type="journal article" date="2005" name="Nature">
        <title>The map-based sequence of the rice genome.</title>
        <authorList>
            <consortium name="International rice genome sequencing project (IRGSP)"/>
            <person name="Matsumoto T."/>
            <person name="Wu J."/>
            <person name="Kanamori H."/>
            <person name="Katayose Y."/>
            <person name="Fujisawa M."/>
            <person name="Namiki N."/>
            <person name="Mizuno H."/>
            <person name="Yamamoto K."/>
            <person name="Antonio B.A."/>
            <person name="Baba T."/>
            <person name="Sakata K."/>
            <person name="Nagamura Y."/>
            <person name="Aoki H."/>
            <person name="Arikawa K."/>
            <person name="Arita K."/>
            <person name="Bito T."/>
            <person name="Chiden Y."/>
            <person name="Fujitsuka N."/>
            <person name="Fukunaka R."/>
            <person name="Hamada M."/>
            <person name="Harada C."/>
            <person name="Hayashi A."/>
            <person name="Hijishita S."/>
            <person name="Honda M."/>
            <person name="Hosokawa S."/>
            <person name="Ichikawa Y."/>
            <person name="Idonuma A."/>
            <person name="Iijima M."/>
            <person name="Ikeda M."/>
            <person name="Ikeno M."/>
            <person name="Ito K."/>
            <person name="Ito S."/>
            <person name="Ito T."/>
            <person name="Ito Y."/>
            <person name="Ito Y."/>
            <person name="Iwabuchi A."/>
            <person name="Kamiya K."/>
            <person name="Karasawa W."/>
            <person name="Kurita K."/>
            <person name="Katagiri S."/>
            <person name="Kikuta A."/>
            <person name="Kobayashi H."/>
            <person name="Kobayashi N."/>
            <person name="Machita K."/>
            <person name="Maehara T."/>
            <person name="Masukawa M."/>
            <person name="Mizubayashi T."/>
            <person name="Mukai Y."/>
            <person name="Nagasaki H."/>
            <person name="Nagata Y."/>
            <person name="Naito S."/>
            <person name="Nakashima M."/>
            <person name="Nakama Y."/>
            <person name="Nakamichi Y."/>
            <person name="Nakamura M."/>
            <person name="Meguro A."/>
            <person name="Negishi M."/>
            <person name="Ohta I."/>
            <person name="Ohta T."/>
            <person name="Okamoto M."/>
            <person name="Ono N."/>
            <person name="Saji S."/>
            <person name="Sakaguchi M."/>
            <person name="Sakai K."/>
            <person name="Shibata M."/>
            <person name="Shimokawa T."/>
            <person name="Song J."/>
            <person name="Takazaki Y."/>
            <person name="Terasawa K."/>
            <person name="Tsugane M."/>
            <person name="Tsuji K."/>
            <person name="Ueda S."/>
            <person name="Waki K."/>
            <person name="Yamagata H."/>
            <person name="Yamamoto M."/>
            <person name="Yamamoto S."/>
            <person name="Yamane H."/>
            <person name="Yoshiki S."/>
            <person name="Yoshihara R."/>
            <person name="Yukawa K."/>
            <person name="Zhong H."/>
            <person name="Yano M."/>
            <person name="Yuan Q."/>
            <person name="Ouyang S."/>
            <person name="Liu J."/>
            <person name="Jones K.M."/>
            <person name="Gansberger K."/>
            <person name="Moffat K."/>
            <person name="Hill J."/>
            <person name="Bera J."/>
            <person name="Fadrosh D."/>
            <person name="Jin S."/>
            <person name="Johri S."/>
            <person name="Kim M."/>
            <person name="Overton L."/>
            <person name="Reardon M."/>
            <person name="Tsitrin T."/>
            <person name="Vuong H."/>
            <person name="Weaver B."/>
            <person name="Ciecko A."/>
            <person name="Tallon L."/>
            <person name="Jackson J."/>
            <person name="Pai G."/>
            <person name="Aken S.V."/>
            <person name="Utterback T."/>
            <person name="Reidmuller S."/>
            <person name="Feldblyum T."/>
            <person name="Hsiao J."/>
            <person name="Zismann V."/>
            <person name="Iobst S."/>
            <person name="de Vazeille A.R."/>
            <person name="Buell C.R."/>
            <person name="Ying K."/>
            <person name="Li Y."/>
            <person name="Lu T."/>
            <person name="Huang Y."/>
            <person name="Zhao Q."/>
            <person name="Feng Q."/>
            <person name="Zhang L."/>
            <person name="Zhu J."/>
            <person name="Weng Q."/>
            <person name="Mu J."/>
            <person name="Lu Y."/>
            <person name="Fan D."/>
            <person name="Liu Y."/>
            <person name="Guan J."/>
            <person name="Zhang Y."/>
            <person name="Yu S."/>
            <person name="Liu X."/>
            <person name="Zhang Y."/>
            <person name="Hong G."/>
            <person name="Han B."/>
            <person name="Choisne N."/>
            <person name="Demange N."/>
            <person name="Orjeda G."/>
            <person name="Samain S."/>
            <person name="Cattolico L."/>
            <person name="Pelletier E."/>
            <person name="Couloux A."/>
            <person name="Segurens B."/>
            <person name="Wincker P."/>
            <person name="D'Hont A."/>
            <person name="Scarpelli C."/>
            <person name="Weissenbach J."/>
            <person name="Salanoubat M."/>
            <person name="Quetier F."/>
            <person name="Yu Y."/>
            <person name="Kim H.R."/>
            <person name="Rambo T."/>
            <person name="Currie J."/>
            <person name="Collura K."/>
            <person name="Luo M."/>
            <person name="Yang T."/>
            <person name="Ammiraju J.S.S."/>
            <person name="Engler F."/>
            <person name="Soderlund C."/>
            <person name="Wing R.A."/>
            <person name="Palmer L.E."/>
            <person name="de la Bastide M."/>
            <person name="Spiegel L."/>
            <person name="Nascimento L."/>
            <person name="Zutavern T."/>
            <person name="O'Shaughnessy A."/>
            <person name="Dike S."/>
            <person name="Dedhia N."/>
            <person name="Preston R."/>
            <person name="Balija V."/>
            <person name="McCombie W.R."/>
            <person name="Chow T."/>
            <person name="Chen H."/>
            <person name="Chung M."/>
            <person name="Chen C."/>
            <person name="Shaw J."/>
            <person name="Wu H."/>
            <person name="Hsiao K."/>
            <person name="Chao Y."/>
            <person name="Chu M."/>
            <person name="Cheng C."/>
            <person name="Hour A."/>
            <person name="Lee P."/>
            <person name="Lin S."/>
            <person name="Lin Y."/>
            <person name="Liou J."/>
            <person name="Liu S."/>
            <person name="Hsing Y."/>
            <person name="Raghuvanshi S."/>
            <person name="Mohanty A."/>
            <person name="Bharti A.K."/>
            <person name="Gaur A."/>
            <person name="Gupta V."/>
            <person name="Kumar D."/>
            <person name="Ravi V."/>
            <person name="Vij S."/>
            <person name="Kapur A."/>
            <person name="Khurana P."/>
            <person name="Khurana P."/>
            <person name="Khurana J.P."/>
            <person name="Tyagi A.K."/>
            <person name="Gaikwad K."/>
            <person name="Singh A."/>
            <person name="Dalal V."/>
            <person name="Srivastava S."/>
            <person name="Dixit A."/>
            <person name="Pal A.K."/>
            <person name="Ghazi I.A."/>
            <person name="Yadav M."/>
            <person name="Pandit A."/>
            <person name="Bhargava A."/>
            <person name="Sureshbabu K."/>
            <person name="Batra K."/>
            <person name="Sharma T.R."/>
            <person name="Mohapatra T."/>
            <person name="Singh N.K."/>
            <person name="Messing J."/>
            <person name="Nelson A.B."/>
            <person name="Fuks G."/>
            <person name="Kavchok S."/>
            <person name="Keizer G."/>
            <person name="Linton E."/>
            <person name="Llaca V."/>
            <person name="Song R."/>
            <person name="Tanyolac B."/>
            <person name="Young S."/>
            <person name="Ho-Il K."/>
            <person name="Hahn J.H."/>
            <person name="Sangsakoo G."/>
            <person name="Vanavichit A."/>
            <person name="de Mattos Luiz.A.T."/>
            <person name="Zimmer P.D."/>
            <person name="Malone G."/>
            <person name="Dellagostin O."/>
            <person name="de Oliveira A.C."/>
            <person name="Bevan M."/>
            <person name="Bancroft I."/>
            <person name="Minx P."/>
            <person name="Cordum H."/>
            <person name="Wilson R."/>
            <person name="Cheng Z."/>
            <person name="Jin W."/>
            <person name="Jiang J."/>
            <person name="Leong S.A."/>
            <person name="Iwama H."/>
            <person name="Gojobori T."/>
            <person name="Itoh T."/>
            <person name="Niimura Y."/>
            <person name="Fujii Y."/>
            <person name="Habara T."/>
            <person name="Sakai H."/>
            <person name="Sato Y."/>
            <person name="Wilson G."/>
            <person name="Kumar K."/>
            <person name="McCouch S."/>
            <person name="Juretic N."/>
            <person name="Hoen D."/>
            <person name="Wright S."/>
            <person name="Bruskiewich R."/>
            <person name="Bureau T."/>
            <person name="Miyao A."/>
            <person name="Hirochika H."/>
            <person name="Nishikawa T."/>
            <person name="Kadowaki K."/>
            <person name="Sugiura M."/>
            <person name="Burr B."/>
            <person name="Sasaki T."/>
        </authorList>
    </citation>
    <scope>NUCLEOTIDE SEQUENCE [LARGE SCALE GENOMIC DNA]</scope>
    <source>
        <strain evidence="3">cv. Nipponbare</strain>
    </source>
</reference>
<organism evidence="2 3">
    <name type="scientific">Oryza sativa subsp. japonica</name>
    <name type="common">Rice</name>
    <dbReference type="NCBI Taxonomy" id="39947"/>
    <lineage>
        <taxon>Eukaryota</taxon>
        <taxon>Viridiplantae</taxon>
        <taxon>Streptophyta</taxon>
        <taxon>Embryophyta</taxon>
        <taxon>Tracheophyta</taxon>
        <taxon>Spermatophyta</taxon>
        <taxon>Magnoliopsida</taxon>
        <taxon>Liliopsida</taxon>
        <taxon>Poales</taxon>
        <taxon>Poaceae</taxon>
        <taxon>BOP clade</taxon>
        <taxon>Oryzoideae</taxon>
        <taxon>Oryzeae</taxon>
        <taxon>Oryzinae</taxon>
        <taxon>Oryza</taxon>
        <taxon>Oryza sativa</taxon>
    </lineage>
</organism>